<dbReference type="InterPro" id="IPR050259">
    <property type="entry name" value="SDR"/>
</dbReference>
<name>A0A562J496_9FIRM</name>
<dbReference type="Gene3D" id="3.40.50.720">
    <property type="entry name" value="NAD(P)-binding Rossmann-like Domain"/>
    <property type="match status" value="1"/>
</dbReference>
<dbReference type="OrthoDB" id="9803333at2"/>
<evidence type="ECO:0000256" key="2">
    <source>
        <dbReference type="ARBA" id="ARBA00006484"/>
    </source>
</evidence>
<evidence type="ECO:0000256" key="4">
    <source>
        <dbReference type="ARBA" id="ARBA00022857"/>
    </source>
</evidence>
<dbReference type="RefSeq" id="WP_145085858.1">
    <property type="nucleotide sequence ID" value="NZ_DAMBUX010000014.1"/>
</dbReference>
<dbReference type="PANTHER" id="PTHR42879:SF2">
    <property type="entry name" value="3-OXOACYL-[ACYL-CARRIER-PROTEIN] REDUCTASE FABG"/>
    <property type="match status" value="1"/>
</dbReference>
<evidence type="ECO:0000256" key="8">
    <source>
        <dbReference type="PIRSR" id="PIRSR611284-2"/>
    </source>
</evidence>
<keyword evidence="9" id="KW-0444">Lipid biosynthesis</keyword>
<evidence type="ECO:0000256" key="5">
    <source>
        <dbReference type="ARBA" id="ARBA00023002"/>
    </source>
</evidence>
<comment type="subunit">
    <text evidence="9">Homotetramer.</text>
</comment>
<comment type="caution">
    <text evidence="11">The sequence shown here is derived from an EMBL/GenBank/DDBJ whole genome shotgun (WGS) entry which is preliminary data.</text>
</comment>
<keyword evidence="9" id="KW-0276">Fatty acid metabolism</keyword>
<accession>A0A562J496</accession>
<dbReference type="GO" id="GO:0051287">
    <property type="term" value="F:NAD binding"/>
    <property type="evidence" value="ECO:0007669"/>
    <property type="project" value="UniProtKB-UniRule"/>
</dbReference>
<evidence type="ECO:0000313" key="12">
    <source>
        <dbReference type="Proteomes" id="UP000315343"/>
    </source>
</evidence>
<dbReference type="AlphaFoldDB" id="A0A562J496"/>
<evidence type="ECO:0000256" key="6">
    <source>
        <dbReference type="ARBA" id="ARBA00048508"/>
    </source>
</evidence>
<feature type="binding site" evidence="8">
    <location>
        <begin position="151"/>
        <end position="155"/>
    </location>
    <ligand>
        <name>NADP(+)</name>
        <dbReference type="ChEBI" id="CHEBI:58349"/>
    </ligand>
</feature>
<dbReference type="InterPro" id="IPR020904">
    <property type="entry name" value="Sc_DH/Rdtase_CS"/>
</dbReference>
<dbReference type="Pfam" id="PF13561">
    <property type="entry name" value="adh_short_C2"/>
    <property type="match status" value="1"/>
</dbReference>
<dbReference type="InterPro" id="IPR057326">
    <property type="entry name" value="KR_dom"/>
</dbReference>
<comment type="similarity">
    <text evidence="2 9">Belongs to the short-chain dehydrogenases/reductases (SDR) family.</text>
</comment>
<feature type="binding site" evidence="8">
    <location>
        <position position="86"/>
    </location>
    <ligand>
        <name>NADP(+)</name>
        <dbReference type="ChEBI" id="CHEBI:58349"/>
    </ligand>
</feature>
<dbReference type="InterPro" id="IPR011284">
    <property type="entry name" value="3oxo_ACP_reduc"/>
</dbReference>
<comment type="catalytic activity">
    <reaction evidence="6 9">
        <text>a (3R)-hydroxyacyl-[ACP] + NADP(+) = a 3-oxoacyl-[ACP] + NADPH + H(+)</text>
        <dbReference type="Rhea" id="RHEA:17397"/>
        <dbReference type="Rhea" id="RHEA-COMP:9916"/>
        <dbReference type="Rhea" id="RHEA-COMP:9945"/>
        <dbReference type="ChEBI" id="CHEBI:15378"/>
        <dbReference type="ChEBI" id="CHEBI:57783"/>
        <dbReference type="ChEBI" id="CHEBI:58349"/>
        <dbReference type="ChEBI" id="CHEBI:78776"/>
        <dbReference type="ChEBI" id="CHEBI:78827"/>
        <dbReference type="EC" id="1.1.1.100"/>
    </reaction>
</comment>
<organism evidence="11 12">
    <name type="scientific">Sedimentibacter saalensis</name>
    <dbReference type="NCBI Taxonomy" id="130788"/>
    <lineage>
        <taxon>Bacteria</taxon>
        <taxon>Bacillati</taxon>
        <taxon>Bacillota</taxon>
        <taxon>Tissierellia</taxon>
        <taxon>Sedimentibacter</taxon>
    </lineage>
</organism>
<dbReference type="GO" id="GO:0006633">
    <property type="term" value="P:fatty acid biosynthetic process"/>
    <property type="evidence" value="ECO:0007669"/>
    <property type="project" value="UniProtKB-UniPathway"/>
</dbReference>
<feature type="domain" description="Ketoreductase" evidence="10">
    <location>
        <begin position="2"/>
        <end position="184"/>
    </location>
</feature>
<dbReference type="EMBL" id="VLKH01000011">
    <property type="protein sequence ID" value="TWH77957.1"/>
    <property type="molecule type" value="Genomic_DNA"/>
</dbReference>
<evidence type="ECO:0000256" key="7">
    <source>
        <dbReference type="PIRSR" id="PIRSR611284-1"/>
    </source>
</evidence>
<keyword evidence="9" id="KW-0443">Lipid metabolism</keyword>
<dbReference type="PROSITE" id="PS00061">
    <property type="entry name" value="ADH_SHORT"/>
    <property type="match status" value="1"/>
</dbReference>
<keyword evidence="9" id="KW-0275">Fatty acid biosynthesis</keyword>
<gene>
    <name evidence="11" type="ORF">LY60_03147</name>
</gene>
<dbReference type="Proteomes" id="UP000315343">
    <property type="component" value="Unassembled WGS sequence"/>
</dbReference>
<dbReference type="NCBIfam" id="NF047420">
    <property type="entry name" value="EF_P_mod_YmfI"/>
    <property type="match status" value="1"/>
</dbReference>
<dbReference type="InterPro" id="IPR036291">
    <property type="entry name" value="NAD(P)-bd_dom_sf"/>
</dbReference>
<evidence type="ECO:0000256" key="1">
    <source>
        <dbReference type="ARBA" id="ARBA00005194"/>
    </source>
</evidence>
<reference evidence="11 12" key="1">
    <citation type="submission" date="2019-07" db="EMBL/GenBank/DDBJ databases">
        <title>Genomic Encyclopedia of Type Strains, Phase I: the one thousand microbial genomes (KMG-I) project.</title>
        <authorList>
            <person name="Kyrpides N."/>
        </authorList>
    </citation>
    <scope>NUCLEOTIDE SEQUENCE [LARGE SCALE GENOMIC DNA]</scope>
    <source>
        <strain evidence="11 12">DSM 13558</strain>
    </source>
</reference>
<dbReference type="SMART" id="SM00822">
    <property type="entry name" value="PKS_KR"/>
    <property type="match status" value="1"/>
</dbReference>
<comment type="function">
    <text evidence="9">Catalyzes the NADPH-dependent reduction of beta-ketoacyl-ACP substrates to beta-hydroxyacyl-ACP products, the first reductive step in the elongation cycle of fatty acid biosynthesis.</text>
</comment>
<dbReference type="NCBIfam" id="NF009464">
    <property type="entry name" value="PRK12824.1"/>
    <property type="match status" value="1"/>
</dbReference>
<proteinExistence type="inferred from homology"/>
<dbReference type="NCBIfam" id="NF005559">
    <property type="entry name" value="PRK07231.1"/>
    <property type="match status" value="1"/>
</dbReference>
<dbReference type="PRINTS" id="PR00081">
    <property type="entry name" value="GDHRDH"/>
</dbReference>
<protein>
    <recommendedName>
        <fullName evidence="3 9">3-oxoacyl-[acyl-carrier-protein] reductase</fullName>
        <ecNumber evidence="3 9">1.1.1.100</ecNumber>
    </recommendedName>
</protein>
<evidence type="ECO:0000313" key="11">
    <source>
        <dbReference type="EMBL" id="TWH77957.1"/>
    </source>
</evidence>
<comment type="pathway">
    <text evidence="1 9">Lipid metabolism; fatty acid biosynthesis.</text>
</comment>
<dbReference type="PANTHER" id="PTHR42879">
    <property type="entry name" value="3-OXOACYL-(ACYL-CARRIER-PROTEIN) REDUCTASE"/>
    <property type="match status" value="1"/>
</dbReference>
<keyword evidence="12" id="KW-1185">Reference proteome</keyword>
<dbReference type="NCBIfam" id="TIGR01830">
    <property type="entry name" value="3oxo_ACP_reduc"/>
    <property type="match status" value="1"/>
</dbReference>
<dbReference type="FunFam" id="3.40.50.720:FF:000115">
    <property type="entry name" value="3-oxoacyl-[acyl-carrier-protein] reductase FabG"/>
    <property type="match status" value="1"/>
</dbReference>
<dbReference type="NCBIfam" id="NF009466">
    <property type="entry name" value="PRK12826.1-2"/>
    <property type="match status" value="1"/>
</dbReference>
<evidence type="ECO:0000256" key="9">
    <source>
        <dbReference type="RuleBase" id="RU366074"/>
    </source>
</evidence>
<dbReference type="NCBIfam" id="NF004198">
    <property type="entry name" value="PRK05653.1-3"/>
    <property type="match status" value="1"/>
</dbReference>
<dbReference type="CDD" id="cd05333">
    <property type="entry name" value="BKR_SDR_c"/>
    <property type="match status" value="1"/>
</dbReference>
<sequence>MKTAIITGASKGIGAAIALRLNELGYNLVLNYRSNTSSMEELINNFPNKETKNVTVQCDISNYEDAKRLIDEAYDNFGSVDVLVNNAGITKDNILPMMSEDEFDQVIDTNLKGTFNCCRHISKRMLKQKYGRIVNISSVVGLAGNAGQVNYAASKAGVIGMTKSMARELGKKNVLVNAVAPGFIQTEMTDKIPDDIKNEMMKNIPLQKLGQPSDIADAVEFLISDKASYITGQVLSVNGGYYM</sequence>
<dbReference type="SUPFAM" id="SSF51735">
    <property type="entry name" value="NAD(P)-binding Rossmann-fold domains"/>
    <property type="match status" value="1"/>
</dbReference>
<keyword evidence="5 9" id="KW-0560">Oxidoreductase</keyword>
<keyword evidence="4 8" id="KW-0521">NADP</keyword>
<dbReference type="PRINTS" id="PR00080">
    <property type="entry name" value="SDRFAMILY"/>
</dbReference>
<dbReference type="UniPathway" id="UPA00094"/>
<dbReference type="GO" id="GO:0004316">
    <property type="term" value="F:3-oxoacyl-[acyl-carrier-protein] reductase (NADPH) activity"/>
    <property type="evidence" value="ECO:0007669"/>
    <property type="project" value="UniProtKB-UniRule"/>
</dbReference>
<dbReference type="EC" id="1.1.1.100" evidence="3 9"/>
<dbReference type="InterPro" id="IPR002347">
    <property type="entry name" value="SDR_fam"/>
</dbReference>
<feature type="binding site" evidence="8">
    <location>
        <position position="184"/>
    </location>
    <ligand>
        <name>NADP(+)</name>
        <dbReference type="ChEBI" id="CHEBI:58349"/>
    </ligand>
</feature>
<evidence type="ECO:0000256" key="3">
    <source>
        <dbReference type="ARBA" id="ARBA00012948"/>
    </source>
</evidence>
<evidence type="ECO:0000259" key="10">
    <source>
        <dbReference type="SMART" id="SM00822"/>
    </source>
</evidence>
<feature type="active site" description="Proton acceptor" evidence="7">
    <location>
        <position position="151"/>
    </location>
</feature>